<dbReference type="GO" id="GO:0003723">
    <property type="term" value="F:RNA binding"/>
    <property type="evidence" value="ECO:0007669"/>
    <property type="project" value="InterPro"/>
</dbReference>
<dbReference type="AlphaFoldDB" id="A0A1X2FCZ1"/>
<comment type="caution">
    <text evidence="2">The sequence shown here is derived from an EMBL/GenBank/DDBJ whole genome shotgun (WGS) entry which is preliminary data.</text>
</comment>
<dbReference type="EMBL" id="LQPW01000013">
    <property type="protein sequence ID" value="ORX16312.1"/>
    <property type="molecule type" value="Genomic_DNA"/>
</dbReference>
<keyword evidence="2" id="KW-0808">Transferase</keyword>
<dbReference type="PROSITE" id="PS50921">
    <property type="entry name" value="ANTAR"/>
    <property type="match status" value="1"/>
</dbReference>
<protein>
    <submittedName>
        <fullName evidence="2">Histidine kinase</fullName>
    </submittedName>
</protein>
<evidence type="ECO:0000313" key="2">
    <source>
        <dbReference type="EMBL" id="ORX16312.1"/>
    </source>
</evidence>
<dbReference type="Pfam" id="PF08448">
    <property type="entry name" value="PAS_4"/>
    <property type="match status" value="1"/>
</dbReference>
<dbReference type="GO" id="GO:0016301">
    <property type="term" value="F:kinase activity"/>
    <property type="evidence" value="ECO:0007669"/>
    <property type="project" value="UniProtKB-KW"/>
</dbReference>
<dbReference type="InterPro" id="IPR011006">
    <property type="entry name" value="CheY-like_superfamily"/>
</dbReference>
<sequence length="225" mass="24958">MLLDPSLRIRAASAAYASVTLRERDELCGQLLFDAFPDNPGDPQASGTTNLAASLETAMRGGRPHNMWIQRYDIRDPDSPDKFLPKVWSPSNAPLVDHGELIGVVHRVKEVAGFEHLVSVLARALETGRSWSSAELLHTLAAVTDAEKERHSQRERALAIENEQLQAAIDTRDLIGQAKGMLMERFNIDSVGAFNLLVRLSQDTNTRVEQIARKVVEAQRRPQSS</sequence>
<evidence type="ECO:0000313" key="3">
    <source>
        <dbReference type="Proteomes" id="UP000193317"/>
    </source>
</evidence>
<dbReference type="Pfam" id="PF03861">
    <property type="entry name" value="ANTAR"/>
    <property type="match status" value="1"/>
</dbReference>
<gene>
    <name evidence="2" type="ORF">AWC27_01540</name>
</gene>
<evidence type="ECO:0000259" key="1">
    <source>
        <dbReference type="PROSITE" id="PS50921"/>
    </source>
</evidence>
<dbReference type="Gene3D" id="3.30.450.20">
    <property type="entry name" value="PAS domain"/>
    <property type="match status" value="1"/>
</dbReference>
<dbReference type="Gene3D" id="1.10.10.10">
    <property type="entry name" value="Winged helix-like DNA-binding domain superfamily/Winged helix DNA-binding domain"/>
    <property type="match status" value="1"/>
</dbReference>
<feature type="domain" description="ANTAR" evidence="1">
    <location>
        <begin position="155"/>
        <end position="216"/>
    </location>
</feature>
<accession>A0A1X2FCZ1</accession>
<dbReference type="SMART" id="SM01012">
    <property type="entry name" value="ANTAR"/>
    <property type="match status" value="1"/>
</dbReference>
<reference evidence="2 3" key="1">
    <citation type="submission" date="2016-01" db="EMBL/GenBank/DDBJ databases">
        <title>The new phylogeny of the genus Mycobacterium.</title>
        <authorList>
            <person name="Tarcisio F."/>
            <person name="Conor M."/>
            <person name="Antonella G."/>
            <person name="Elisabetta G."/>
            <person name="Giulia F.S."/>
            <person name="Sara T."/>
            <person name="Anna F."/>
            <person name="Clotilde B."/>
            <person name="Roberto B."/>
            <person name="Veronica D.S."/>
            <person name="Fabio R."/>
            <person name="Monica P."/>
            <person name="Olivier J."/>
            <person name="Enrico T."/>
            <person name="Nicola S."/>
        </authorList>
    </citation>
    <scope>NUCLEOTIDE SEQUENCE [LARGE SCALE GENOMIC DNA]</scope>
    <source>
        <strain evidence="2 3">DSM 44166</strain>
    </source>
</reference>
<dbReference type="InterPro" id="IPR013656">
    <property type="entry name" value="PAS_4"/>
</dbReference>
<dbReference type="SUPFAM" id="SSF52172">
    <property type="entry name" value="CheY-like"/>
    <property type="match status" value="1"/>
</dbReference>
<keyword evidence="2" id="KW-0418">Kinase</keyword>
<proteinExistence type="predicted"/>
<dbReference type="InterPro" id="IPR005561">
    <property type="entry name" value="ANTAR"/>
</dbReference>
<keyword evidence="3" id="KW-1185">Reference proteome</keyword>
<name>A0A1X2FCZ1_MYCSZ</name>
<dbReference type="Proteomes" id="UP000193317">
    <property type="component" value="Unassembled WGS sequence"/>
</dbReference>
<dbReference type="InterPro" id="IPR036388">
    <property type="entry name" value="WH-like_DNA-bd_sf"/>
</dbReference>
<organism evidence="2 3">
    <name type="scientific">Mycobacterium szulgai</name>
    <dbReference type="NCBI Taxonomy" id="1787"/>
    <lineage>
        <taxon>Bacteria</taxon>
        <taxon>Bacillati</taxon>
        <taxon>Actinomycetota</taxon>
        <taxon>Actinomycetes</taxon>
        <taxon>Mycobacteriales</taxon>
        <taxon>Mycobacteriaceae</taxon>
        <taxon>Mycobacterium</taxon>
    </lineage>
</organism>